<accession>A0ABS5J1D0</accession>
<feature type="domain" description="RagB/SusD" evidence="7">
    <location>
        <begin position="327"/>
        <end position="445"/>
    </location>
</feature>
<gene>
    <name evidence="9" type="ORF">KE626_17035</name>
</gene>
<dbReference type="InterPro" id="IPR011990">
    <property type="entry name" value="TPR-like_helical_dom_sf"/>
</dbReference>
<protein>
    <submittedName>
        <fullName evidence="9">RagB/SusD family nutrient uptake outer membrane protein</fullName>
    </submittedName>
</protein>
<sequence length="477" mass="53206">MKYCLLLLICICPAILLLPACKKALQENPRSSISPDTYFTNPESYESAVIGVYGGLPLNVVELNEMFSDIYGTPQPAEQVLPIYQNQPSANFYTSGTAWSVPYSIIKNANFILEKLPAAPLSDAKKTQLTAEARFLRGYAFFYLVQMFGDVPMPLKAASSYQDVQLPRSPQAGVYDQVLSDLTFAETNLPDAAAQQGRVYKLAATAMLAKVYLTMAGNPLKKTENYAKARDKAVAVIASNKFTLKDNYADVFHNVAYTSESIWEKQYIPGRQGNPMLGAVCPSPGYQPILLPATWFINSYAPGDQRKAWGIKINYPSPAGGTLPAFFTKFVDLTVVDQNIGPSTAKVPYAFPILRLADMYLVAAEAENEVNGPAQAYQYVNKIRWRARINKNSNTDVPDLKNLSKDQFRDAVIMERKWELSNESSAWFDLKRTNTFQRIQTVRGNSLSVPIGAYNQTWLIPTQEITNNNIQQNPQYQ</sequence>
<evidence type="ECO:0000313" key="9">
    <source>
        <dbReference type="EMBL" id="MBS0029029.1"/>
    </source>
</evidence>
<evidence type="ECO:0000313" key="10">
    <source>
        <dbReference type="Proteomes" id="UP000676386"/>
    </source>
</evidence>
<evidence type="ECO:0000256" key="3">
    <source>
        <dbReference type="ARBA" id="ARBA00022729"/>
    </source>
</evidence>
<keyword evidence="10" id="KW-1185">Reference proteome</keyword>
<comment type="subcellular location">
    <subcellularLocation>
        <location evidence="1">Cell outer membrane</location>
    </subcellularLocation>
</comment>
<keyword evidence="3 6" id="KW-0732">Signal</keyword>
<evidence type="ECO:0000256" key="5">
    <source>
        <dbReference type="ARBA" id="ARBA00023237"/>
    </source>
</evidence>
<reference evidence="9 10" key="1">
    <citation type="submission" date="2021-04" db="EMBL/GenBank/DDBJ databases">
        <title>Chitinophaga sp. nov., isolated from the rhizosphere soil.</title>
        <authorList>
            <person name="He S."/>
        </authorList>
    </citation>
    <scope>NUCLEOTIDE SEQUENCE [LARGE SCALE GENOMIC DNA]</scope>
    <source>
        <strain evidence="9 10">2R12</strain>
    </source>
</reference>
<dbReference type="Proteomes" id="UP000676386">
    <property type="component" value="Unassembled WGS sequence"/>
</dbReference>
<organism evidence="9 10">
    <name type="scientific">Chitinophaga hostae</name>
    <dbReference type="NCBI Taxonomy" id="2831022"/>
    <lineage>
        <taxon>Bacteria</taxon>
        <taxon>Pseudomonadati</taxon>
        <taxon>Bacteroidota</taxon>
        <taxon>Chitinophagia</taxon>
        <taxon>Chitinophagales</taxon>
        <taxon>Chitinophagaceae</taxon>
        <taxon>Chitinophaga</taxon>
    </lineage>
</organism>
<dbReference type="RefSeq" id="WP_211974123.1">
    <property type="nucleotide sequence ID" value="NZ_CBFHAM010000024.1"/>
</dbReference>
<keyword evidence="4" id="KW-0472">Membrane</keyword>
<feature type="chain" id="PRO_5045089122" evidence="6">
    <location>
        <begin position="23"/>
        <end position="477"/>
    </location>
</feature>
<dbReference type="SUPFAM" id="SSF48452">
    <property type="entry name" value="TPR-like"/>
    <property type="match status" value="1"/>
</dbReference>
<evidence type="ECO:0000259" key="8">
    <source>
        <dbReference type="Pfam" id="PF14322"/>
    </source>
</evidence>
<comment type="caution">
    <text evidence="9">The sequence shown here is derived from an EMBL/GenBank/DDBJ whole genome shotgun (WGS) entry which is preliminary data.</text>
</comment>
<evidence type="ECO:0000256" key="6">
    <source>
        <dbReference type="SAM" id="SignalP"/>
    </source>
</evidence>
<evidence type="ECO:0000256" key="4">
    <source>
        <dbReference type="ARBA" id="ARBA00023136"/>
    </source>
</evidence>
<dbReference type="Pfam" id="PF07980">
    <property type="entry name" value="SusD_RagB"/>
    <property type="match status" value="1"/>
</dbReference>
<evidence type="ECO:0000256" key="2">
    <source>
        <dbReference type="ARBA" id="ARBA00006275"/>
    </source>
</evidence>
<dbReference type="InterPro" id="IPR012944">
    <property type="entry name" value="SusD_RagB_dom"/>
</dbReference>
<dbReference type="EMBL" id="JAGTXB010000007">
    <property type="protein sequence ID" value="MBS0029029.1"/>
    <property type="molecule type" value="Genomic_DNA"/>
</dbReference>
<proteinExistence type="inferred from homology"/>
<feature type="signal peptide" evidence="6">
    <location>
        <begin position="1"/>
        <end position="22"/>
    </location>
</feature>
<comment type="similarity">
    <text evidence="2">Belongs to the SusD family.</text>
</comment>
<dbReference type="Gene3D" id="1.25.40.390">
    <property type="match status" value="1"/>
</dbReference>
<dbReference type="InterPro" id="IPR033985">
    <property type="entry name" value="SusD-like_N"/>
</dbReference>
<dbReference type="CDD" id="cd08977">
    <property type="entry name" value="SusD"/>
    <property type="match status" value="1"/>
</dbReference>
<feature type="domain" description="SusD-like N-terminal" evidence="8">
    <location>
        <begin position="86"/>
        <end position="213"/>
    </location>
</feature>
<keyword evidence="5" id="KW-0998">Cell outer membrane</keyword>
<evidence type="ECO:0000259" key="7">
    <source>
        <dbReference type="Pfam" id="PF07980"/>
    </source>
</evidence>
<dbReference type="Pfam" id="PF14322">
    <property type="entry name" value="SusD-like_3"/>
    <property type="match status" value="1"/>
</dbReference>
<name>A0ABS5J1D0_9BACT</name>
<evidence type="ECO:0000256" key="1">
    <source>
        <dbReference type="ARBA" id="ARBA00004442"/>
    </source>
</evidence>